<dbReference type="EMBL" id="JBHULX010000021">
    <property type="protein sequence ID" value="MFD2591572.1"/>
    <property type="molecule type" value="Genomic_DNA"/>
</dbReference>
<gene>
    <name evidence="1" type="ORF">ACFSTE_12110</name>
</gene>
<dbReference type="RefSeq" id="WP_378257115.1">
    <property type="nucleotide sequence ID" value="NZ_JBHSJV010000001.1"/>
</dbReference>
<dbReference type="PROSITE" id="PS00018">
    <property type="entry name" value="EF_HAND_1"/>
    <property type="match status" value="1"/>
</dbReference>
<reference evidence="2" key="1">
    <citation type="journal article" date="2019" name="Int. J. Syst. Evol. Microbiol.">
        <title>The Global Catalogue of Microorganisms (GCM) 10K type strain sequencing project: providing services to taxonomists for standard genome sequencing and annotation.</title>
        <authorList>
            <consortium name="The Broad Institute Genomics Platform"/>
            <consortium name="The Broad Institute Genome Sequencing Center for Infectious Disease"/>
            <person name="Wu L."/>
            <person name="Ma J."/>
        </authorList>
    </citation>
    <scope>NUCLEOTIDE SEQUENCE [LARGE SCALE GENOMIC DNA]</scope>
    <source>
        <strain evidence="2">KCTC 42423</strain>
    </source>
</reference>
<proteinExistence type="predicted"/>
<sequence>MKNIYLIMMAGMLCSSCFMNESTSNNRHSEKEDLVTAEKKKVQQIKVADLPVHIDSTQYLIHPVGVYEIEEKRSKTRMGSYSGYGAQNFKVSTQVGDEISGNMNSITFQHIETGVAHELTNKDVRIISATFLRDIFNTTKKQLLVYQVIDADTNKDGVKNYLDQKSLYIGAMGGGGFTKLTQQGHELIDWKVIAATNKLFFRSVKDINKNGVLEKEDVVSHHVIDLEKETLTPVYYQL</sequence>
<protein>
    <recommendedName>
        <fullName evidence="3">Lipoprotein</fullName>
    </recommendedName>
</protein>
<accession>A0ABW5N7Q1</accession>
<evidence type="ECO:0000313" key="2">
    <source>
        <dbReference type="Proteomes" id="UP001597459"/>
    </source>
</evidence>
<name>A0ABW5N7Q1_9FLAO</name>
<dbReference type="InterPro" id="IPR018247">
    <property type="entry name" value="EF_Hand_1_Ca_BS"/>
</dbReference>
<keyword evidence="2" id="KW-1185">Reference proteome</keyword>
<evidence type="ECO:0000313" key="1">
    <source>
        <dbReference type="EMBL" id="MFD2591572.1"/>
    </source>
</evidence>
<evidence type="ECO:0008006" key="3">
    <source>
        <dbReference type="Google" id="ProtNLM"/>
    </source>
</evidence>
<comment type="caution">
    <text evidence="1">The sequence shown here is derived from an EMBL/GenBank/DDBJ whole genome shotgun (WGS) entry which is preliminary data.</text>
</comment>
<dbReference type="Proteomes" id="UP001597459">
    <property type="component" value="Unassembled WGS sequence"/>
</dbReference>
<organism evidence="1 2">
    <name type="scientific">Aquimarina hainanensis</name>
    <dbReference type="NCBI Taxonomy" id="1578017"/>
    <lineage>
        <taxon>Bacteria</taxon>
        <taxon>Pseudomonadati</taxon>
        <taxon>Bacteroidota</taxon>
        <taxon>Flavobacteriia</taxon>
        <taxon>Flavobacteriales</taxon>
        <taxon>Flavobacteriaceae</taxon>
        <taxon>Aquimarina</taxon>
    </lineage>
</organism>